<dbReference type="GO" id="GO:0016709">
    <property type="term" value="F:oxidoreductase activity, acting on paired donors, with incorporation or reduction of molecular oxygen, NAD(P)H as one donor, and incorporation of one atom of oxygen"/>
    <property type="evidence" value="ECO:0007669"/>
    <property type="project" value="UniProtKB-ARBA"/>
</dbReference>
<evidence type="ECO:0000259" key="6">
    <source>
        <dbReference type="Pfam" id="PF07976"/>
    </source>
</evidence>
<dbReference type="PANTHER" id="PTHR43004">
    <property type="entry name" value="TRK SYSTEM POTASSIUM UPTAKE PROTEIN"/>
    <property type="match status" value="1"/>
</dbReference>
<feature type="domain" description="Phenol hydroxylase-like C-terminal dimerisation" evidence="6">
    <location>
        <begin position="456"/>
        <end position="644"/>
    </location>
</feature>
<reference evidence="8" key="1">
    <citation type="journal article" date="2017" name="Nat. Microbiol.">
        <title>Global analysis of biosynthetic gene clusters reveals vast potential of secondary metabolite production in Penicillium species.</title>
        <authorList>
            <person name="Nielsen J.C."/>
            <person name="Grijseels S."/>
            <person name="Prigent S."/>
            <person name="Ji B."/>
            <person name="Dainat J."/>
            <person name="Nielsen K.F."/>
            <person name="Frisvad J.C."/>
            <person name="Workman M."/>
            <person name="Nielsen J."/>
        </authorList>
    </citation>
    <scope>NUCLEOTIDE SEQUENCE [LARGE SCALE GENOMIC DNA]</scope>
    <source>
        <strain evidence="8">IBT 31811</strain>
    </source>
</reference>
<dbReference type="PRINTS" id="PR00420">
    <property type="entry name" value="RNGMNOXGNASE"/>
</dbReference>
<dbReference type="Pfam" id="PF07976">
    <property type="entry name" value="Phe_hydrox_dim"/>
    <property type="match status" value="1"/>
</dbReference>
<evidence type="ECO:0000313" key="8">
    <source>
        <dbReference type="Proteomes" id="UP000191672"/>
    </source>
</evidence>
<comment type="caution">
    <text evidence="7">The sequence shown here is derived from an EMBL/GenBank/DDBJ whole genome shotgun (WGS) entry which is preliminary data.</text>
</comment>
<feature type="domain" description="FAD-binding" evidence="5">
    <location>
        <begin position="14"/>
        <end position="422"/>
    </location>
</feature>
<evidence type="ECO:0008006" key="9">
    <source>
        <dbReference type="Google" id="ProtNLM"/>
    </source>
</evidence>
<gene>
    <name evidence="7" type="ORF">PENANT_c147G08701</name>
</gene>
<dbReference type="InterPro" id="IPR036188">
    <property type="entry name" value="FAD/NAD-bd_sf"/>
</dbReference>
<dbReference type="SUPFAM" id="SSF52833">
    <property type="entry name" value="Thioredoxin-like"/>
    <property type="match status" value="1"/>
</dbReference>
<dbReference type="Proteomes" id="UP000191672">
    <property type="component" value="Unassembled WGS sequence"/>
</dbReference>
<organism evidence="7 8">
    <name type="scientific">Penicillium antarcticum</name>
    <dbReference type="NCBI Taxonomy" id="416450"/>
    <lineage>
        <taxon>Eukaryota</taxon>
        <taxon>Fungi</taxon>
        <taxon>Dikarya</taxon>
        <taxon>Ascomycota</taxon>
        <taxon>Pezizomycotina</taxon>
        <taxon>Eurotiomycetes</taxon>
        <taxon>Eurotiomycetidae</taxon>
        <taxon>Eurotiales</taxon>
        <taxon>Aspergillaceae</taxon>
        <taxon>Penicillium</taxon>
    </lineage>
</organism>
<accession>A0A1V6PG03</accession>
<dbReference type="EMBL" id="MDYN01000147">
    <property type="protein sequence ID" value="OQD75572.1"/>
    <property type="molecule type" value="Genomic_DNA"/>
</dbReference>
<keyword evidence="4" id="KW-0560">Oxidoreductase</keyword>
<dbReference type="GO" id="GO:0071949">
    <property type="term" value="F:FAD binding"/>
    <property type="evidence" value="ECO:0007669"/>
    <property type="project" value="InterPro"/>
</dbReference>
<evidence type="ECO:0000259" key="5">
    <source>
        <dbReference type="Pfam" id="PF01494"/>
    </source>
</evidence>
<name>A0A1V6PG03_9EURO</name>
<dbReference type="Gene3D" id="3.40.30.20">
    <property type="match status" value="1"/>
</dbReference>
<keyword evidence="2" id="KW-0285">Flavoprotein</keyword>
<dbReference type="Gene3D" id="3.30.9.10">
    <property type="entry name" value="D-Amino Acid Oxidase, subunit A, domain 2"/>
    <property type="match status" value="1"/>
</dbReference>
<dbReference type="Pfam" id="PF01494">
    <property type="entry name" value="FAD_binding_3"/>
    <property type="match status" value="1"/>
</dbReference>
<evidence type="ECO:0000256" key="4">
    <source>
        <dbReference type="ARBA" id="ARBA00023002"/>
    </source>
</evidence>
<evidence type="ECO:0000256" key="2">
    <source>
        <dbReference type="ARBA" id="ARBA00022630"/>
    </source>
</evidence>
<proteinExistence type="inferred from homology"/>
<dbReference type="InterPro" id="IPR002938">
    <property type="entry name" value="FAD-bd"/>
</dbReference>
<sequence length="689" mass="77685">MALNAGPQEVLESKTDVLIIGAGPAGLMAAWWMARCDINVRIIDKRGTKVINGHADGLRARTEEILDSMGHGLQEKVTREGYIFESLKTWIPDEKGGIFRNSVDKLMQDHINDLPSPFLNVTITQGRIERFLVDAIGELSHWKLDVERGVTADSLVYDPNLESDHGAYPITVTLRTLSDDEANPKPANGAFGGRDVLAKSNLPPDEWNHGDGRRQKSGTLEVLKARYLIGSDGAHSWLRDQLDYRTEGSRTDSIWGVMDIVPITDFPDIRYPCFIKGTQGTLMLVPRERNMTRVYVPFSEQSSGDRFNRASITLEQIVSKAKKFFAPYKLDFTVCEWWSVYQVSQRVAERSQHPGNRIFLTGDAVHMHSPKVGLGMNTSIQDGFNLGWKVALAVAGIVRDENALLATYEGERLPVAQKLVAFDRTLFIDNGNLDPKEFQKRHTEFREFSDGRKLMYAQSILVSKQTSTQSVATGLIVGESFKHARVLGHANSQLYWTTKLFESDSRFRIVLMAGDVSVPHQMERVKRFCERLEAENEDESGRKTSLLYTRYRYPFTVSSDTQDVCSPILQHPAISYLHQRCLTSMVSLLAIHSTVDASESISPFEFPAALRGPFDPSYHGWDFSRIFVDAPVHYDRYCDGRAYTSIWGEAARSFFLPDRKLTLDYGALNFLFCLISHYSLNGVLKSNNL</sequence>
<dbReference type="AlphaFoldDB" id="A0A1V6PG03"/>
<protein>
    <recommendedName>
        <fullName evidence="9">FAD-binding domain-containing protein</fullName>
    </recommendedName>
</protein>
<dbReference type="InterPro" id="IPR038220">
    <property type="entry name" value="PHOX_C_sf"/>
</dbReference>
<dbReference type="SUPFAM" id="SSF51905">
    <property type="entry name" value="FAD/NAD(P)-binding domain"/>
    <property type="match status" value="1"/>
</dbReference>
<keyword evidence="3" id="KW-0274">FAD</keyword>
<evidence type="ECO:0000313" key="7">
    <source>
        <dbReference type="EMBL" id="OQD75572.1"/>
    </source>
</evidence>
<dbReference type="InterPro" id="IPR050641">
    <property type="entry name" value="RIFMO-like"/>
</dbReference>
<keyword evidence="8" id="KW-1185">Reference proteome</keyword>
<evidence type="ECO:0000256" key="3">
    <source>
        <dbReference type="ARBA" id="ARBA00022827"/>
    </source>
</evidence>
<evidence type="ECO:0000256" key="1">
    <source>
        <dbReference type="ARBA" id="ARBA00007801"/>
    </source>
</evidence>
<dbReference type="Gene3D" id="3.50.50.60">
    <property type="entry name" value="FAD/NAD(P)-binding domain"/>
    <property type="match status" value="1"/>
</dbReference>
<dbReference type="PANTHER" id="PTHR43004:SF20">
    <property type="entry name" value="2-MONOOXYGENASE, PUTATIVE (AFU_ORTHOLOGUE AFUA_1G13660)-RELATED"/>
    <property type="match status" value="1"/>
</dbReference>
<dbReference type="InterPro" id="IPR012941">
    <property type="entry name" value="Phe_hydrox_C_dim_dom"/>
</dbReference>
<dbReference type="STRING" id="416450.A0A1V6PG03"/>
<dbReference type="SUPFAM" id="SSF54373">
    <property type="entry name" value="FAD-linked reductases, C-terminal domain"/>
    <property type="match status" value="1"/>
</dbReference>
<dbReference type="InterPro" id="IPR036249">
    <property type="entry name" value="Thioredoxin-like_sf"/>
</dbReference>
<comment type="similarity">
    <text evidence="1">Belongs to the PheA/TfdB FAD monooxygenase family.</text>
</comment>